<protein>
    <submittedName>
        <fullName evidence="1">Uncharacterized protein</fullName>
    </submittedName>
</protein>
<evidence type="ECO:0000313" key="1">
    <source>
        <dbReference type="EMBL" id="MBX68319.1"/>
    </source>
</evidence>
<name>A0A2P2QMR4_RHIMU</name>
<accession>A0A2P2QMR4</accession>
<proteinExistence type="predicted"/>
<reference evidence="1" key="1">
    <citation type="submission" date="2018-02" db="EMBL/GenBank/DDBJ databases">
        <title>Rhizophora mucronata_Transcriptome.</title>
        <authorList>
            <person name="Meera S.P."/>
            <person name="Sreeshan A."/>
            <person name="Augustine A."/>
        </authorList>
    </citation>
    <scope>NUCLEOTIDE SEQUENCE</scope>
    <source>
        <tissue evidence="1">Leaf</tissue>
    </source>
</reference>
<dbReference type="EMBL" id="GGEC01087835">
    <property type="protein sequence ID" value="MBX68319.1"/>
    <property type="molecule type" value="Transcribed_RNA"/>
</dbReference>
<organism evidence="1">
    <name type="scientific">Rhizophora mucronata</name>
    <name type="common">Asiatic mangrove</name>
    <dbReference type="NCBI Taxonomy" id="61149"/>
    <lineage>
        <taxon>Eukaryota</taxon>
        <taxon>Viridiplantae</taxon>
        <taxon>Streptophyta</taxon>
        <taxon>Embryophyta</taxon>
        <taxon>Tracheophyta</taxon>
        <taxon>Spermatophyta</taxon>
        <taxon>Magnoliopsida</taxon>
        <taxon>eudicotyledons</taxon>
        <taxon>Gunneridae</taxon>
        <taxon>Pentapetalae</taxon>
        <taxon>rosids</taxon>
        <taxon>fabids</taxon>
        <taxon>Malpighiales</taxon>
        <taxon>Rhizophoraceae</taxon>
        <taxon>Rhizophora</taxon>
    </lineage>
</organism>
<dbReference type="AlphaFoldDB" id="A0A2P2QMR4"/>
<sequence length="73" mass="7998">MRQATPEVQANLAFCPKDGLGGICRSNDFGNLLEMKHKDKQFSSLNMNCTQGNYSNSDLALKSKPTIVLGPRP</sequence>